<evidence type="ECO:0000259" key="2">
    <source>
        <dbReference type="Pfam" id="PF17111"/>
    </source>
</evidence>
<feature type="region of interest" description="Disordered" evidence="1">
    <location>
        <begin position="526"/>
        <end position="563"/>
    </location>
</feature>
<dbReference type="InterPro" id="IPR031348">
    <property type="entry name" value="PigL_N"/>
</dbReference>
<dbReference type="Proteomes" id="UP000736672">
    <property type="component" value="Unassembled WGS sequence"/>
</dbReference>
<comment type="caution">
    <text evidence="3">The sequence shown here is derived from an EMBL/GenBank/DDBJ whole genome shotgun (WGS) entry which is preliminary data.</text>
</comment>
<feature type="compositionally biased region" description="Polar residues" evidence="1">
    <location>
        <begin position="526"/>
        <end position="539"/>
    </location>
</feature>
<dbReference type="Pfam" id="PF17111">
    <property type="entry name" value="PigL_N"/>
    <property type="match status" value="1"/>
</dbReference>
<evidence type="ECO:0000313" key="3">
    <source>
        <dbReference type="EMBL" id="KAH7271839.1"/>
    </source>
</evidence>
<feature type="domain" description="Azaphilone pigments biosynthesis cluster protein L N-terminal" evidence="2">
    <location>
        <begin position="149"/>
        <end position="357"/>
    </location>
</feature>
<accession>A0A9P9RAN3</accession>
<evidence type="ECO:0000313" key="4">
    <source>
        <dbReference type="Proteomes" id="UP000736672"/>
    </source>
</evidence>
<organism evidence="3 4">
    <name type="scientific">Fusarium solani</name>
    <name type="common">Filamentous fungus</name>
    <dbReference type="NCBI Taxonomy" id="169388"/>
    <lineage>
        <taxon>Eukaryota</taxon>
        <taxon>Fungi</taxon>
        <taxon>Dikarya</taxon>
        <taxon>Ascomycota</taxon>
        <taxon>Pezizomycotina</taxon>
        <taxon>Sordariomycetes</taxon>
        <taxon>Hypocreomycetidae</taxon>
        <taxon>Hypocreales</taxon>
        <taxon>Nectriaceae</taxon>
        <taxon>Fusarium</taxon>
        <taxon>Fusarium solani species complex</taxon>
    </lineage>
</organism>
<keyword evidence="4" id="KW-1185">Reference proteome</keyword>
<protein>
    <recommendedName>
        <fullName evidence="2">Azaphilone pigments biosynthesis cluster protein L N-terminal domain-containing protein</fullName>
    </recommendedName>
</protein>
<proteinExistence type="predicted"/>
<sequence length="563" mass="62181">MLHLADLGPYGYAQGPTRQIKSTYLIGSYHLRSLPGKCLANDVFAQREARDMLVAQLAATSKYQHLIRHQQLPSHPQAFLIKAVGHWVEMGCGLNNVVVTRTGCLLPGGISRMAPLTQPRSNHLESITGFYHHHSRLLELQVFKSVTMADGLSIASSVVALVAFAFKSSTVLYTTVRDFQSQDKNVRALKNELADLRGVLESLSETVDTNSNISFDALKLPLLRCGKTCEEYGDLIARCTKHSGSSRPSFRDWISQQYLKGDITDFREMLAGYKSTINIALANANMRVVSSITPDALEEYKDLIRDTTSDLQEHMTRLDERVRALAASEAESSVRDEPEWVAMVEEKQSTQEGLKICSQLSAQIERLESTSKENPQFSQQPSAYKFIRSGLGGAKGSIQSLVSRLQTHENDIDKRMEAMRSTVPLSEHEATQLAQLQETKESLRQCMSVVADAGETLTNERYNIFEDITMADSSYGISVSTVKDLVVARRLNLSGQARYLGGQISDESYQRTIDGLTQLDLESVKSNGQGVGQTSSANGPKSGGGVSHGFERYGRGFNLPDKQ</sequence>
<dbReference type="EMBL" id="JAGTJS010000004">
    <property type="protein sequence ID" value="KAH7271839.1"/>
    <property type="molecule type" value="Genomic_DNA"/>
</dbReference>
<dbReference type="OrthoDB" id="5068804at2759"/>
<evidence type="ECO:0000256" key="1">
    <source>
        <dbReference type="SAM" id="MobiDB-lite"/>
    </source>
</evidence>
<gene>
    <name evidence="3" type="ORF">B0J15DRAFT_486036</name>
</gene>
<reference evidence="3" key="1">
    <citation type="journal article" date="2021" name="Nat. Commun.">
        <title>Genetic determinants of endophytism in the Arabidopsis root mycobiome.</title>
        <authorList>
            <person name="Mesny F."/>
            <person name="Miyauchi S."/>
            <person name="Thiergart T."/>
            <person name="Pickel B."/>
            <person name="Atanasova L."/>
            <person name="Karlsson M."/>
            <person name="Huettel B."/>
            <person name="Barry K.W."/>
            <person name="Haridas S."/>
            <person name="Chen C."/>
            <person name="Bauer D."/>
            <person name="Andreopoulos W."/>
            <person name="Pangilinan J."/>
            <person name="LaButti K."/>
            <person name="Riley R."/>
            <person name="Lipzen A."/>
            <person name="Clum A."/>
            <person name="Drula E."/>
            <person name="Henrissat B."/>
            <person name="Kohler A."/>
            <person name="Grigoriev I.V."/>
            <person name="Martin F.M."/>
            <person name="Hacquard S."/>
        </authorList>
    </citation>
    <scope>NUCLEOTIDE SEQUENCE</scope>
    <source>
        <strain evidence="3">FSSC 5 MPI-SDFR-AT-0091</strain>
    </source>
</reference>
<dbReference type="AlphaFoldDB" id="A0A9P9RAN3"/>
<name>A0A9P9RAN3_FUSSL</name>